<dbReference type="AlphaFoldDB" id="A0A182QKS3"/>
<feature type="region of interest" description="Disordered" evidence="1">
    <location>
        <begin position="117"/>
        <end position="203"/>
    </location>
</feature>
<dbReference type="EnsemblMetazoa" id="AFAF012217-RA">
    <property type="protein sequence ID" value="AFAF012217-PA"/>
    <property type="gene ID" value="AFAF012217"/>
</dbReference>
<reference evidence="3" key="1">
    <citation type="submission" date="2014-01" db="EMBL/GenBank/DDBJ databases">
        <title>The Genome Sequence of Anopheles farauti FAR1 (V2).</title>
        <authorList>
            <consortium name="The Broad Institute Genomics Platform"/>
            <person name="Neafsey D.E."/>
            <person name="Besansky N."/>
            <person name="Howell P."/>
            <person name="Walton C."/>
            <person name="Young S.K."/>
            <person name="Zeng Q."/>
            <person name="Gargeya S."/>
            <person name="Fitzgerald M."/>
            <person name="Haas B."/>
            <person name="Abouelleil A."/>
            <person name="Allen A.W."/>
            <person name="Alvarado L."/>
            <person name="Arachchi H.M."/>
            <person name="Berlin A.M."/>
            <person name="Chapman S.B."/>
            <person name="Gainer-Dewar J."/>
            <person name="Goldberg J."/>
            <person name="Griggs A."/>
            <person name="Gujja S."/>
            <person name="Hansen M."/>
            <person name="Howarth C."/>
            <person name="Imamovic A."/>
            <person name="Ireland A."/>
            <person name="Larimer J."/>
            <person name="McCowan C."/>
            <person name="Murphy C."/>
            <person name="Pearson M."/>
            <person name="Poon T.W."/>
            <person name="Priest M."/>
            <person name="Roberts A."/>
            <person name="Saif S."/>
            <person name="Shea T."/>
            <person name="Sisk P."/>
            <person name="Sykes S."/>
            <person name="Wortman J."/>
            <person name="Nusbaum C."/>
            <person name="Birren B."/>
        </authorList>
    </citation>
    <scope>NUCLEOTIDE SEQUENCE [LARGE SCALE GENOMIC DNA]</scope>
    <source>
        <strain evidence="3">FAR1</strain>
    </source>
</reference>
<accession>A0A182QKS3</accession>
<keyword evidence="3" id="KW-1185">Reference proteome</keyword>
<protein>
    <submittedName>
        <fullName evidence="2">Uncharacterized protein</fullName>
    </submittedName>
</protein>
<dbReference type="VEuPathDB" id="VectorBase:AFAF012217"/>
<sequence>MNSCPDWKRMTPANVGKCFLTDYAAAGRLNNGTRRNCGASSISCSDLIHQCSEYLEEERRQMMMLRQEQRDRWNARVRAREAEPRQARAEERAARRLTDDIADVKRAADATLLEEAIRTGESRWPTRPRTEAVPRDSSNGESKNQLEEPATRRGSRRGPATVEELQKQHHRRLARRREWRRRVSEGTRPPLLLASCSEEYRES</sequence>
<name>A0A182QKS3_9DIPT</name>
<reference evidence="2" key="2">
    <citation type="submission" date="2020-05" db="UniProtKB">
        <authorList>
            <consortium name="EnsemblMetazoa"/>
        </authorList>
    </citation>
    <scope>IDENTIFICATION</scope>
    <source>
        <strain evidence="2">FAR1</strain>
    </source>
</reference>
<evidence type="ECO:0000313" key="2">
    <source>
        <dbReference type="EnsemblMetazoa" id="AFAF012217-PA"/>
    </source>
</evidence>
<feature type="compositionally biased region" description="Basic residues" evidence="1">
    <location>
        <begin position="168"/>
        <end position="180"/>
    </location>
</feature>
<dbReference type="EMBL" id="AXCN02002695">
    <property type="status" value="NOT_ANNOTATED_CDS"/>
    <property type="molecule type" value="Genomic_DNA"/>
</dbReference>
<evidence type="ECO:0000313" key="3">
    <source>
        <dbReference type="Proteomes" id="UP000075886"/>
    </source>
</evidence>
<dbReference type="Proteomes" id="UP000075886">
    <property type="component" value="Unassembled WGS sequence"/>
</dbReference>
<proteinExistence type="predicted"/>
<evidence type="ECO:0000256" key="1">
    <source>
        <dbReference type="SAM" id="MobiDB-lite"/>
    </source>
</evidence>
<organism evidence="2 3">
    <name type="scientific">Anopheles farauti</name>
    <dbReference type="NCBI Taxonomy" id="69004"/>
    <lineage>
        <taxon>Eukaryota</taxon>
        <taxon>Metazoa</taxon>
        <taxon>Ecdysozoa</taxon>
        <taxon>Arthropoda</taxon>
        <taxon>Hexapoda</taxon>
        <taxon>Insecta</taxon>
        <taxon>Pterygota</taxon>
        <taxon>Neoptera</taxon>
        <taxon>Endopterygota</taxon>
        <taxon>Diptera</taxon>
        <taxon>Nematocera</taxon>
        <taxon>Culicoidea</taxon>
        <taxon>Culicidae</taxon>
        <taxon>Anophelinae</taxon>
        <taxon>Anopheles</taxon>
    </lineage>
</organism>